<evidence type="ECO:0000256" key="5">
    <source>
        <dbReference type="ARBA" id="ARBA00023274"/>
    </source>
</evidence>
<evidence type="ECO:0000256" key="2">
    <source>
        <dbReference type="ARBA" id="ARBA00022491"/>
    </source>
</evidence>
<feature type="compositionally biased region" description="Basic and acidic residues" evidence="7">
    <location>
        <begin position="13"/>
        <end position="39"/>
    </location>
</feature>
<dbReference type="Proteomes" id="UP000177208">
    <property type="component" value="Unassembled WGS sequence"/>
</dbReference>
<dbReference type="GO" id="GO:0015934">
    <property type="term" value="C:large ribosomal subunit"/>
    <property type="evidence" value="ECO:0007669"/>
    <property type="project" value="InterPro"/>
</dbReference>
<dbReference type="InterPro" id="IPR028364">
    <property type="entry name" value="Ribosomal_uL1/biogenesis"/>
</dbReference>
<comment type="similarity">
    <text evidence="1 6">Belongs to the universal ribosomal protein uL1 family.</text>
</comment>
<dbReference type="InterPro" id="IPR023674">
    <property type="entry name" value="Ribosomal_uL1-like"/>
</dbReference>
<dbReference type="CDD" id="cd00403">
    <property type="entry name" value="Ribosomal_L1"/>
    <property type="match status" value="1"/>
</dbReference>
<organism evidence="8 9">
    <name type="scientific">Candidatus Roizmanbacteria bacterium RIFCSPHIGHO2_01_FULL_39_12c</name>
    <dbReference type="NCBI Taxonomy" id="1802031"/>
    <lineage>
        <taxon>Bacteria</taxon>
        <taxon>Candidatus Roizmaniibacteriota</taxon>
    </lineage>
</organism>
<evidence type="ECO:0000256" key="7">
    <source>
        <dbReference type="SAM" id="MobiDB-lite"/>
    </source>
</evidence>
<dbReference type="PANTHER" id="PTHR36427">
    <property type="entry name" value="54S RIBOSOMAL PROTEIN L1, MITOCHONDRIAL"/>
    <property type="match status" value="1"/>
</dbReference>
<dbReference type="GO" id="GO:0006417">
    <property type="term" value="P:regulation of translation"/>
    <property type="evidence" value="ECO:0007669"/>
    <property type="project" value="UniProtKB-KW"/>
</dbReference>
<reference evidence="8 9" key="1">
    <citation type="journal article" date="2016" name="Nat. Commun.">
        <title>Thousands of microbial genomes shed light on interconnected biogeochemical processes in an aquifer system.</title>
        <authorList>
            <person name="Anantharaman K."/>
            <person name="Brown C.T."/>
            <person name="Hug L.A."/>
            <person name="Sharon I."/>
            <person name="Castelle C.J."/>
            <person name="Probst A.J."/>
            <person name="Thomas B.C."/>
            <person name="Singh A."/>
            <person name="Wilkins M.J."/>
            <person name="Karaoz U."/>
            <person name="Brodie E.L."/>
            <person name="Williams K.H."/>
            <person name="Hubbard S.S."/>
            <person name="Banfield J.F."/>
        </authorList>
    </citation>
    <scope>NUCLEOTIDE SEQUENCE [LARGE SCALE GENOMIC DNA]</scope>
</reference>
<keyword evidence="4 6" id="KW-0689">Ribosomal protein</keyword>
<dbReference type="InterPro" id="IPR016095">
    <property type="entry name" value="Ribosomal_uL1_3-a/b-sand"/>
</dbReference>
<keyword evidence="3" id="KW-0810">Translation regulation</keyword>
<keyword evidence="2" id="KW-0678">Repressor</keyword>
<dbReference type="PANTHER" id="PTHR36427:SF3">
    <property type="entry name" value="LARGE RIBOSOMAL SUBUNIT PROTEIN UL1M"/>
    <property type="match status" value="1"/>
</dbReference>
<comment type="caution">
    <text evidence="8">The sequence shown here is derived from an EMBL/GenBank/DDBJ whole genome shotgun (WGS) entry which is preliminary data.</text>
</comment>
<dbReference type="Pfam" id="PF00687">
    <property type="entry name" value="Ribosomal_L1"/>
    <property type="match status" value="1"/>
</dbReference>
<dbReference type="Gene3D" id="3.40.50.790">
    <property type="match status" value="1"/>
</dbReference>
<evidence type="ECO:0000313" key="9">
    <source>
        <dbReference type="Proteomes" id="UP000177208"/>
    </source>
</evidence>
<name>A0A1F7GF92_9BACT</name>
<evidence type="ECO:0000256" key="3">
    <source>
        <dbReference type="ARBA" id="ARBA00022845"/>
    </source>
</evidence>
<evidence type="ECO:0000256" key="4">
    <source>
        <dbReference type="ARBA" id="ARBA00022980"/>
    </source>
</evidence>
<feature type="region of interest" description="Disordered" evidence="7">
    <location>
        <begin position="1"/>
        <end position="42"/>
    </location>
</feature>
<evidence type="ECO:0000313" key="8">
    <source>
        <dbReference type="EMBL" id="OGK17584.1"/>
    </source>
</evidence>
<dbReference type="EMBL" id="MFZG01000004">
    <property type="protein sequence ID" value="OGK17584.1"/>
    <property type="molecule type" value="Genomic_DNA"/>
</dbReference>
<accession>A0A1F7GF92</accession>
<keyword evidence="5 6" id="KW-0687">Ribonucleoprotein</keyword>
<dbReference type="AlphaFoldDB" id="A0A1F7GF92"/>
<dbReference type="GO" id="GO:0006412">
    <property type="term" value="P:translation"/>
    <property type="evidence" value="ECO:0007669"/>
    <property type="project" value="InterPro"/>
</dbReference>
<evidence type="ECO:0000256" key="6">
    <source>
        <dbReference type="RuleBase" id="RU000659"/>
    </source>
</evidence>
<dbReference type="Gene3D" id="3.30.190.20">
    <property type="match status" value="1"/>
</dbReference>
<dbReference type="GO" id="GO:0003723">
    <property type="term" value="F:RNA binding"/>
    <property type="evidence" value="ECO:0007669"/>
    <property type="project" value="InterPro"/>
</dbReference>
<dbReference type="SUPFAM" id="SSF56808">
    <property type="entry name" value="Ribosomal protein L1"/>
    <property type="match status" value="1"/>
</dbReference>
<dbReference type="PROSITE" id="PS01199">
    <property type="entry name" value="RIBOSOMAL_L1"/>
    <property type="match status" value="1"/>
</dbReference>
<dbReference type="InterPro" id="IPR023673">
    <property type="entry name" value="Ribosomal_uL1_CS"/>
</dbReference>
<dbReference type="GO" id="GO:0003735">
    <property type="term" value="F:structural constituent of ribosome"/>
    <property type="evidence" value="ECO:0007669"/>
    <property type="project" value="InterPro"/>
</dbReference>
<proteinExistence type="inferred from homology"/>
<protein>
    <recommendedName>
        <fullName evidence="6">Ribosomal protein</fullName>
    </recommendedName>
</protein>
<sequence>MGKVKTRILGYEDIEKQQKDEQKRRSAEKKTAKKAEKVKIRAQGLKGGERMTQVEVSDEAIIKMQKAKEIIETVPASTKAPAAKDKAKKIKIRAHGSKYKKAKKLVDPKKNYSIKDALVLLKKLKYANFDESVELHLVVNKTGLKGEAELPFSSGKQVRVAVVNDKLLEKIEKGKVDFDVLITHPSFMPKLAKYAKFLGPKGLMPNPKAGTISDKPEEAVKKFSKGVIRWKTESKAPLIHQMIGKISTEEKNLQANVEKFIESVGAKNIQKVYLKSTMSPSIKLDTTLGLQ</sequence>
<gene>
    <name evidence="8" type="ORF">A2774_04730</name>
</gene>
<evidence type="ECO:0000256" key="1">
    <source>
        <dbReference type="ARBA" id="ARBA00010531"/>
    </source>
</evidence>
<dbReference type="Gene3D" id="6.10.20.140">
    <property type="entry name" value="50S ribosomal protein L1, Chain A, Domain 1"/>
    <property type="match status" value="1"/>
</dbReference>